<organism evidence="1">
    <name type="scientific">Telmatobacter sp. DSM 110680</name>
    <dbReference type="NCBI Taxonomy" id="3036704"/>
    <lineage>
        <taxon>Bacteria</taxon>
        <taxon>Pseudomonadati</taxon>
        <taxon>Acidobacteriota</taxon>
        <taxon>Terriglobia</taxon>
        <taxon>Terriglobales</taxon>
        <taxon>Acidobacteriaceae</taxon>
        <taxon>Telmatobacter</taxon>
    </lineage>
</organism>
<evidence type="ECO:0000313" key="1">
    <source>
        <dbReference type="EMBL" id="XBH18707.1"/>
    </source>
</evidence>
<dbReference type="RefSeq" id="WP_348263930.1">
    <property type="nucleotide sequence ID" value="NZ_CP121196.1"/>
</dbReference>
<sequence length="86" mass="9767">MIENPADLIPAWMLLSAAFGYLIGEACGDLARHRKCLEQNNAELRDQLQHPLSKDLHRELAQQRKVINDIHSRLVAVSKGLEKRPD</sequence>
<dbReference type="EMBL" id="CP121196">
    <property type="protein sequence ID" value="XBH18712.1"/>
    <property type="molecule type" value="Genomic_DNA"/>
</dbReference>
<proteinExistence type="predicted"/>
<name>A0AAU7DNR2_9BACT</name>
<accession>A0AAU7DNR2</accession>
<reference evidence="1" key="1">
    <citation type="submission" date="2023-03" db="EMBL/GenBank/DDBJ databases">
        <title>Edaphobacter sp.</title>
        <authorList>
            <person name="Huber K.J."/>
            <person name="Papendorf J."/>
            <person name="Pilke C."/>
            <person name="Bunk B."/>
            <person name="Sproeer C."/>
            <person name="Pester M."/>
        </authorList>
    </citation>
    <scope>NUCLEOTIDE SEQUENCE</scope>
    <source>
        <strain evidence="1">DSM 110680</strain>
    </source>
</reference>
<evidence type="ECO:0000313" key="2">
    <source>
        <dbReference type="EMBL" id="XBH18712.1"/>
    </source>
</evidence>
<gene>
    <name evidence="1" type="ORF">P8935_05190</name>
    <name evidence="2" type="ORF">P8935_05215</name>
</gene>
<protein>
    <submittedName>
        <fullName evidence="1">Uncharacterized protein</fullName>
    </submittedName>
</protein>
<dbReference type="EMBL" id="CP121196">
    <property type="protein sequence ID" value="XBH18707.1"/>
    <property type="molecule type" value="Genomic_DNA"/>
</dbReference>
<dbReference type="AlphaFoldDB" id="A0AAU7DNR2"/>